<dbReference type="GO" id="GO:0006516">
    <property type="term" value="P:glycoprotein catabolic process"/>
    <property type="evidence" value="ECO:0007669"/>
    <property type="project" value="TreeGrafter"/>
</dbReference>
<organism evidence="4 5">
    <name type="scientific">Tieghemostelium lacteum</name>
    <name type="common">Slime mold</name>
    <name type="synonym">Dictyostelium lacteum</name>
    <dbReference type="NCBI Taxonomy" id="361077"/>
    <lineage>
        <taxon>Eukaryota</taxon>
        <taxon>Amoebozoa</taxon>
        <taxon>Evosea</taxon>
        <taxon>Eumycetozoa</taxon>
        <taxon>Dictyostelia</taxon>
        <taxon>Dictyosteliales</taxon>
        <taxon>Raperosteliaceae</taxon>
        <taxon>Tieghemostelium</taxon>
    </lineage>
</organism>
<keyword evidence="2" id="KW-0326">Glycosidase</keyword>
<sequence>MSTKGIKQSLNGTWNLNLLTIRDEKCEDRPTSSIIKTIKDIPSTVPGEVHMDLFKHKLIPDLYIGEKELEYRWIACCDWVYTRPFQIDDISDFNKIELVCDGIDTIADIFINQKKNQ</sequence>
<evidence type="ECO:0000256" key="1">
    <source>
        <dbReference type="ARBA" id="ARBA00022801"/>
    </source>
</evidence>
<dbReference type="Proteomes" id="UP000076078">
    <property type="component" value="Unassembled WGS sequence"/>
</dbReference>
<dbReference type="InParanoid" id="A0A151ZGV2"/>
<keyword evidence="5" id="KW-1185">Reference proteome</keyword>
<evidence type="ECO:0000313" key="4">
    <source>
        <dbReference type="EMBL" id="KYQ93100.1"/>
    </source>
</evidence>
<evidence type="ECO:0000259" key="3">
    <source>
        <dbReference type="Pfam" id="PF22666"/>
    </source>
</evidence>
<dbReference type="STRING" id="361077.A0A151ZGV2"/>
<evidence type="ECO:0000256" key="2">
    <source>
        <dbReference type="ARBA" id="ARBA00023295"/>
    </source>
</evidence>
<dbReference type="OrthoDB" id="2866996at2759"/>
<accession>A0A151ZGV2</accession>
<evidence type="ECO:0000313" key="5">
    <source>
        <dbReference type="Proteomes" id="UP000076078"/>
    </source>
</evidence>
<proteinExistence type="predicted"/>
<name>A0A151ZGV2_TIELA</name>
<dbReference type="InterPro" id="IPR054593">
    <property type="entry name" value="Beta-mannosidase-like_N2"/>
</dbReference>
<dbReference type="SUPFAM" id="SSF49785">
    <property type="entry name" value="Galactose-binding domain-like"/>
    <property type="match status" value="1"/>
</dbReference>
<dbReference type="InterPro" id="IPR050887">
    <property type="entry name" value="Beta-mannosidase_GH2"/>
</dbReference>
<dbReference type="AlphaFoldDB" id="A0A151ZGV2"/>
<keyword evidence="1" id="KW-0378">Hydrolase</keyword>
<gene>
    <name evidence="4" type="ORF">DLAC_05726</name>
</gene>
<dbReference type="GO" id="GO:0004567">
    <property type="term" value="F:beta-mannosidase activity"/>
    <property type="evidence" value="ECO:0007669"/>
    <property type="project" value="TreeGrafter"/>
</dbReference>
<dbReference type="EMBL" id="LODT01000028">
    <property type="protein sequence ID" value="KYQ93100.1"/>
    <property type="molecule type" value="Genomic_DNA"/>
</dbReference>
<dbReference type="Gene3D" id="2.60.120.260">
    <property type="entry name" value="Galactose-binding domain-like"/>
    <property type="match status" value="1"/>
</dbReference>
<comment type="caution">
    <text evidence="4">The sequence shown here is derived from an EMBL/GenBank/DDBJ whole genome shotgun (WGS) entry which is preliminary data.</text>
</comment>
<dbReference type="PANTHER" id="PTHR43730:SF1">
    <property type="entry name" value="BETA-MANNOSIDASE"/>
    <property type="match status" value="1"/>
</dbReference>
<protein>
    <submittedName>
        <fullName evidence="4">Beta-mannosidase</fullName>
    </submittedName>
</protein>
<dbReference type="InterPro" id="IPR008979">
    <property type="entry name" value="Galactose-bd-like_sf"/>
</dbReference>
<reference evidence="4 5" key="1">
    <citation type="submission" date="2015-12" db="EMBL/GenBank/DDBJ databases">
        <title>Dictyostelia acquired genes for synthesis and detection of signals that induce cell-type specialization by lateral gene transfer from prokaryotes.</title>
        <authorList>
            <person name="Gloeckner G."/>
            <person name="Schaap P."/>
        </authorList>
    </citation>
    <scope>NUCLEOTIDE SEQUENCE [LARGE SCALE GENOMIC DNA]</scope>
    <source>
        <strain evidence="4 5">TK</strain>
    </source>
</reference>
<feature type="domain" description="Beta-mannosidase-like galactose-binding" evidence="3">
    <location>
        <begin position="40"/>
        <end position="115"/>
    </location>
</feature>
<dbReference type="PANTHER" id="PTHR43730">
    <property type="entry name" value="BETA-MANNOSIDASE"/>
    <property type="match status" value="1"/>
</dbReference>
<dbReference type="Pfam" id="PF22666">
    <property type="entry name" value="Glyco_hydro_2_N2"/>
    <property type="match status" value="1"/>
</dbReference>